<proteinExistence type="inferred from homology"/>
<comment type="catalytic activity">
    <reaction evidence="11">
        <text>L-cysteine + L-glutamate + ATP = gamma-L-glutamyl-L-cysteine + ADP + phosphate + H(+)</text>
        <dbReference type="Rhea" id="RHEA:13285"/>
        <dbReference type="ChEBI" id="CHEBI:15378"/>
        <dbReference type="ChEBI" id="CHEBI:29985"/>
        <dbReference type="ChEBI" id="CHEBI:30616"/>
        <dbReference type="ChEBI" id="CHEBI:35235"/>
        <dbReference type="ChEBI" id="CHEBI:43474"/>
        <dbReference type="ChEBI" id="CHEBI:58173"/>
        <dbReference type="ChEBI" id="CHEBI:456216"/>
        <dbReference type="EC" id="6.3.2.2"/>
    </reaction>
</comment>
<name>A0ABD1EMD3_HYPHA</name>
<dbReference type="EMBL" id="JBDJPC010000006">
    <property type="protein sequence ID" value="KAL1497659.1"/>
    <property type="molecule type" value="Genomic_DNA"/>
</dbReference>
<protein>
    <recommendedName>
        <fullName evidence="4 11">Glutamate--cysteine ligase</fullName>
        <ecNumber evidence="3 11">6.3.2.2</ecNumber>
    </recommendedName>
    <alternativeName>
        <fullName evidence="10 11">Gamma-ECS</fullName>
    </alternativeName>
    <alternativeName>
        <fullName evidence="9 11">Gamma-glutamylcysteine synthetase</fullName>
    </alternativeName>
</protein>
<evidence type="ECO:0000256" key="5">
    <source>
        <dbReference type="ARBA" id="ARBA00022598"/>
    </source>
</evidence>
<keyword evidence="13" id="KW-1185">Reference proteome</keyword>
<dbReference type="EC" id="6.3.2.2" evidence="3 11"/>
<dbReference type="InterPro" id="IPR014746">
    <property type="entry name" value="Gln_synth/guanido_kin_cat_dom"/>
</dbReference>
<dbReference type="InterPro" id="IPR004308">
    <property type="entry name" value="GCS"/>
</dbReference>
<dbReference type="FunFam" id="3.30.590.50:FF:000002">
    <property type="entry name" value="Glutamate--cysteine ligase catalytic subunit"/>
    <property type="match status" value="1"/>
</dbReference>
<dbReference type="Gene3D" id="1.10.8.960">
    <property type="match status" value="1"/>
</dbReference>
<evidence type="ECO:0000256" key="11">
    <source>
        <dbReference type="RuleBase" id="RU367135"/>
    </source>
</evidence>
<dbReference type="SUPFAM" id="SSF55931">
    <property type="entry name" value="Glutamine synthetase/guanido kinase"/>
    <property type="match status" value="1"/>
</dbReference>
<dbReference type="FunFam" id="3.30.590.50:FF:000001">
    <property type="entry name" value="Glutamate-cysteine ligase Gcs1"/>
    <property type="match status" value="1"/>
</dbReference>
<evidence type="ECO:0000256" key="3">
    <source>
        <dbReference type="ARBA" id="ARBA00012220"/>
    </source>
</evidence>
<dbReference type="Pfam" id="PF03074">
    <property type="entry name" value="GCS"/>
    <property type="match status" value="1"/>
</dbReference>
<dbReference type="PANTHER" id="PTHR11164">
    <property type="entry name" value="GLUTAMATE CYSTEINE LIGASE"/>
    <property type="match status" value="1"/>
</dbReference>
<comment type="caution">
    <text evidence="12">The sequence shown here is derived from an EMBL/GenBank/DDBJ whole genome shotgun (WGS) entry which is preliminary data.</text>
</comment>
<comment type="similarity">
    <text evidence="2 11">Belongs to the glutamate--cysteine ligase type 3 family.</text>
</comment>
<dbReference type="FunFam" id="1.10.8.960:FF:000001">
    <property type="entry name" value="Glutamate--cysteine ligase catalytic subunit"/>
    <property type="match status" value="1"/>
</dbReference>
<gene>
    <name evidence="12" type="ORF">ABEB36_008582</name>
</gene>
<evidence type="ECO:0000313" key="12">
    <source>
        <dbReference type="EMBL" id="KAL1497659.1"/>
    </source>
</evidence>
<evidence type="ECO:0000256" key="10">
    <source>
        <dbReference type="ARBA" id="ARBA00032122"/>
    </source>
</evidence>
<keyword evidence="8 11" id="KW-0067">ATP-binding</keyword>
<reference evidence="12 13" key="1">
    <citation type="submission" date="2024-05" db="EMBL/GenBank/DDBJ databases">
        <title>Genetic variation in Jamaican populations of the coffee berry borer (Hypothenemus hampei).</title>
        <authorList>
            <person name="Errbii M."/>
            <person name="Myrie A."/>
        </authorList>
    </citation>
    <scope>NUCLEOTIDE SEQUENCE [LARGE SCALE GENOMIC DNA]</scope>
    <source>
        <strain evidence="12">JA-Hopewell-2020-01-JO</strain>
        <tissue evidence="12">Whole body</tissue>
    </source>
</reference>
<evidence type="ECO:0000256" key="7">
    <source>
        <dbReference type="ARBA" id="ARBA00022741"/>
    </source>
</evidence>
<evidence type="ECO:0000256" key="6">
    <source>
        <dbReference type="ARBA" id="ARBA00022684"/>
    </source>
</evidence>
<dbReference type="AlphaFoldDB" id="A0ABD1EMD3"/>
<evidence type="ECO:0000256" key="8">
    <source>
        <dbReference type="ARBA" id="ARBA00022840"/>
    </source>
</evidence>
<organism evidence="12 13">
    <name type="scientific">Hypothenemus hampei</name>
    <name type="common">Coffee berry borer</name>
    <dbReference type="NCBI Taxonomy" id="57062"/>
    <lineage>
        <taxon>Eukaryota</taxon>
        <taxon>Metazoa</taxon>
        <taxon>Ecdysozoa</taxon>
        <taxon>Arthropoda</taxon>
        <taxon>Hexapoda</taxon>
        <taxon>Insecta</taxon>
        <taxon>Pterygota</taxon>
        <taxon>Neoptera</taxon>
        <taxon>Endopterygota</taxon>
        <taxon>Coleoptera</taxon>
        <taxon>Polyphaga</taxon>
        <taxon>Cucujiformia</taxon>
        <taxon>Curculionidae</taxon>
        <taxon>Scolytinae</taxon>
        <taxon>Hypothenemus</taxon>
    </lineage>
</organism>
<dbReference type="PANTHER" id="PTHR11164:SF0">
    <property type="entry name" value="GLUTAMATE--CYSTEINE LIGASE CATALYTIC SUBUNIT"/>
    <property type="match status" value="1"/>
</dbReference>
<evidence type="ECO:0000256" key="9">
    <source>
        <dbReference type="ARBA" id="ARBA00030585"/>
    </source>
</evidence>
<keyword evidence="7 11" id="KW-0547">Nucleotide-binding</keyword>
<dbReference type="GO" id="GO:0005524">
    <property type="term" value="F:ATP binding"/>
    <property type="evidence" value="ECO:0007669"/>
    <property type="project" value="UniProtKB-UniRule"/>
</dbReference>
<evidence type="ECO:0000256" key="1">
    <source>
        <dbReference type="ARBA" id="ARBA00005006"/>
    </source>
</evidence>
<accession>A0ABD1EMD3</accession>
<dbReference type="Gene3D" id="3.30.590.50">
    <property type="match status" value="2"/>
</dbReference>
<dbReference type="Proteomes" id="UP001566132">
    <property type="component" value="Unassembled WGS sequence"/>
</dbReference>
<comment type="pathway">
    <text evidence="1 11">Sulfur metabolism; glutathione biosynthesis; glutathione from L-cysteine and L-glutamate: step 1/2.</text>
</comment>
<evidence type="ECO:0000313" key="13">
    <source>
        <dbReference type="Proteomes" id="UP001566132"/>
    </source>
</evidence>
<dbReference type="GO" id="GO:0006750">
    <property type="term" value="P:glutathione biosynthetic process"/>
    <property type="evidence" value="ECO:0007669"/>
    <property type="project" value="UniProtKB-UniRule"/>
</dbReference>
<evidence type="ECO:0000256" key="2">
    <source>
        <dbReference type="ARBA" id="ARBA00008100"/>
    </source>
</evidence>
<dbReference type="GO" id="GO:0004357">
    <property type="term" value="F:glutamate-cysteine ligase activity"/>
    <property type="evidence" value="ECO:0007669"/>
    <property type="project" value="UniProtKB-UniRule"/>
</dbReference>
<keyword evidence="6 11" id="KW-0317">Glutathione biosynthesis</keyword>
<sequence>MGLLTEGTPLTWEETKKLASHVREHGINQFINIYKKLKERKGDVLKWGDEIEYIIVKFADEKREAKVSLRAIEILEILNEREHQHPDTVKYLWRPEFAAYMIEGTPGKPYGGTLAHFNIVETNMKMRRHEASEFLKEGECLMSITSFPRLGCPDFTDPPTKPTPHEGGTMSLFFPDQAVFSGHPRFMNLVRNIRSRRGEHVAINLPIFRDKNTKIPVDESHKVRKAAKPDCVYLDAMGFGMGCCCLQLTFQACNIDEARILYDQLTPLCPIMLAFTAASPVHRGFLTDVDCRWNVISGSVDCRTEEERGLKPLKENKFVIQKSRYDSIDSYLSPQGEKYNDIPILYNDEDYRKLRDNGIDHLLAQHIAHLFIRDTVSLFSEKINQNDEEDTDHFENIQSTNWQTMRFKPPPPHSTIGWRVEFRPCEVQVTDFENAAIVCFVVLVTRVILSYQLNFLIPISKVDENMQNGQKRNALKEEKFWFRKDITTHVSPPEATRCCAGTCCEQKECDLVGLMSINEIINGKTGDFPGLIPLINSYLNGMDVDADTHCTIQQYLKFIQKRASGEIFTTASYIRKFVTEHPDYNHDSVVSEIINYDLLKTLKDIQEGSKSCPELLGYSATSKTKENIPHALKNDY</sequence>
<keyword evidence="5 11" id="KW-0436">Ligase</keyword>
<evidence type="ECO:0000256" key="4">
    <source>
        <dbReference type="ARBA" id="ARBA00014618"/>
    </source>
</evidence>